<protein>
    <submittedName>
        <fullName evidence="3">RICIN domain-containing protein</fullName>
    </submittedName>
</protein>
<dbReference type="PROSITE" id="PS50231">
    <property type="entry name" value="RICIN_B_LECTIN"/>
    <property type="match status" value="1"/>
</dbReference>
<organism evidence="3 4">
    <name type="scientific">Pseudoduganella chitinolytica</name>
    <dbReference type="NCBI Taxonomy" id="34070"/>
    <lineage>
        <taxon>Bacteria</taxon>
        <taxon>Pseudomonadati</taxon>
        <taxon>Pseudomonadota</taxon>
        <taxon>Betaproteobacteria</taxon>
        <taxon>Burkholderiales</taxon>
        <taxon>Oxalobacteraceae</taxon>
        <taxon>Telluria group</taxon>
        <taxon>Pseudoduganella</taxon>
    </lineage>
</organism>
<dbReference type="CDD" id="cd00161">
    <property type="entry name" value="beta-trefoil_Ricin-like"/>
    <property type="match status" value="1"/>
</dbReference>
<dbReference type="Pfam" id="PF00652">
    <property type="entry name" value="Ricin_B_lectin"/>
    <property type="match status" value="1"/>
</dbReference>
<keyword evidence="4" id="KW-1185">Reference proteome</keyword>
<sequence length="144" mass="15221">MPEPMQPYLIVPAGDMLSCLGARHLAAGAPLGLMPRDRDNAVPCWLFADGLIRLAGHGDLCLDVRAVHGGAGQACLGTVLAGKLSQHWQWLEQPGVIVNDLYPKLVLDSADARLTPGNPVQVRARNGAAGQDWTRQAPGTGRGD</sequence>
<dbReference type="Proteomes" id="UP001216510">
    <property type="component" value="Chromosome"/>
</dbReference>
<evidence type="ECO:0000256" key="1">
    <source>
        <dbReference type="SAM" id="MobiDB-lite"/>
    </source>
</evidence>
<dbReference type="SUPFAM" id="SSF50370">
    <property type="entry name" value="Ricin B-like lectins"/>
    <property type="match status" value="1"/>
</dbReference>
<dbReference type="RefSeq" id="WP_277416711.1">
    <property type="nucleotide sequence ID" value="NZ_CP119083.1"/>
</dbReference>
<proteinExistence type="predicted"/>
<reference evidence="3 4" key="1">
    <citation type="submission" date="2023-02" db="EMBL/GenBank/DDBJ databases">
        <title>Gemone sequence of Telluria chitinolytica ACM 3522T.</title>
        <authorList>
            <person name="Frediansyah A."/>
            <person name="Miess H."/>
            <person name="Gross H."/>
        </authorList>
    </citation>
    <scope>NUCLEOTIDE SEQUENCE [LARGE SCALE GENOMIC DNA]</scope>
    <source>
        <strain evidence="3 4">ACM 3522</strain>
    </source>
</reference>
<dbReference type="Gene3D" id="2.80.10.50">
    <property type="match status" value="1"/>
</dbReference>
<evidence type="ECO:0000313" key="4">
    <source>
        <dbReference type="Proteomes" id="UP001216510"/>
    </source>
</evidence>
<accession>A0ABY8BF51</accession>
<feature type="domain" description="Ricin B lectin" evidence="2">
    <location>
        <begin position="19"/>
        <end position="133"/>
    </location>
</feature>
<gene>
    <name evidence="3" type="ORF">PX653_04435</name>
</gene>
<name>A0ABY8BF51_9BURK</name>
<evidence type="ECO:0000259" key="2">
    <source>
        <dbReference type="Pfam" id="PF00652"/>
    </source>
</evidence>
<feature type="region of interest" description="Disordered" evidence="1">
    <location>
        <begin position="117"/>
        <end position="144"/>
    </location>
</feature>
<dbReference type="InterPro" id="IPR000772">
    <property type="entry name" value="Ricin_B_lectin"/>
</dbReference>
<dbReference type="InterPro" id="IPR035992">
    <property type="entry name" value="Ricin_B-like_lectins"/>
</dbReference>
<evidence type="ECO:0000313" key="3">
    <source>
        <dbReference type="EMBL" id="WEF34028.1"/>
    </source>
</evidence>
<dbReference type="EMBL" id="CP119083">
    <property type="protein sequence ID" value="WEF34028.1"/>
    <property type="molecule type" value="Genomic_DNA"/>
</dbReference>